<evidence type="ECO:0000313" key="2">
    <source>
        <dbReference type="Proteomes" id="UP000249057"/>
    </source>
</evidence>
<accession>A0ACD1GKK8</accession>
<dbReference type="EMBL" id="KZ825316">
    <property type="protein sequence ID" value="RAH49860.1"/>
    <property type="molecule type" value="Genomic_DNA"/>
</dbReference>
<organism evidence="1 2">
    <name type="scientific">Aspergillus brunneoviolaceus CBS 621.78</name>
    <dbReference type="NCBI Taxonomy" id="1450534"/>
    <lineage>
        <taxon>Eukaryota</taxon>
        <taxon>Fungi</taxon>
        <taxon>Dikarya</taxon>
        <taxon>Ascomycota</taxon>
        <taxon>Pezizomycotina</taxon>
        <taxon>Eurotiomycetes</taxon>
        <taxon>Eurotiomycetidae</taxon>
        <taxon>Eurotiales</taxon>
        <taxon>Aspergillaceae</taxon>
        <taxon>Aspergillus</taxon>
        <taxon>Aspergillus subgen. Circumdati</taxon>
    </lineage>
</organism>
<gene>
    <name evidence="1" type="ORF">BO95DRAFT_248085</name>
</gene>
<name>A0ACD1GKK8_9EURO</name>
<dbReference type="Proteomes" id="UP000249057">
    <property type="component" value="Unassembled WGS sequence"/>
</dbReference>
<sequence>MCSQFLLQVQIPLSRLLWGYFFLRFLLFLFTPHPGRAHLHCSCQPADLTCRQPPPKKQKSFAGMLNITCNVCAPCCLELFFFLTQFFPADTSATLLHGDKTSIRLFSFHRQEKLGKASAFLPFFMIVCYMLQLLAPLSPQLAGHEEARFHARCETKRSKISGDLQPLEVAASSRLHLYNWTEKMNHCRLPCDCHERSARLRYQTVKLVCCFQTLASRSVRVMG</sequence>
<protein>
    <submittedName>
        <fullName evidence="1">Uncharacterized protein</fullName>
    </submittedName>
</protein>
<reference evidence="1" key="1">
    <citation type="submission" date="2018-02" db="EMBL/GenBank/DDBJ databases">
        <title>The genomes of Aspergillus section Nigri reveals drivers in fungal speciation.</title>
        <authorList>
            <consortium name="DOE Joint Genome Institute"/>
            <person name="Vesth T.C."/>
            <person name="Nybo J."/>
            <person name="Theobald S."/>
            <person name="Brandl J."/>
            <person name="Frisvad J.C."/>
            <person name="Nielsen K.F."/>
            <person name="Lyhne E.K."/>
            <person name="Kogle M.E."/>
            <person name="Kuo A."/>
            <person name="Riley R."/>
            <person name="Clum A."/>
            <person name="Nolan M."/>
            <person name="Lipzen A."/>
            <person name="Salamov A."/>
            <person name="Henrissat B."/>
            <person name="Wiebenga A."/>
            <person name="De vries R.P."/>
            <person name="Grigoriev I.V."/>
            <person name="Mortensen U.H."/>
            <person name="Andersen M.R."/>
            <person name="Baker S.E."/>
        </authorList>
    </citation>
    <scope>NUCLEOTIDE SEQUENCE</scope>
    <source>
        <strain evidence="1">CBS 621.78</strain>
    </source>
</reference>
<proteinExistence type="predicted"/>
<evidence type="ECO:0000313" key="1">
    <source>
        <dbReference type="EMBL" id="RAH49860.1"/>
    </source>
</evidence>
<keyword evidence="2" id="KW-1185">Reference proteome</keyword>